<protein>
    <submittedName>
        <fullName evidence="3">Zinc-binding dehydrogenase</fullName>
    </submittedName>
</protein>
<dbReference type="InterPro" id="IPR020843">
    <property type="entry name" value="ER"/>
</dbReference>
<feature type="domain" description="Enoyl reductase (ER)" evidence="2">
    <location>
        <begin position="10"/>
        <end position="329"/>
    </location>
</feature>
<evidence type="ECO:0000313" key="3">
    <source>
        <dbReference type="EMBL" id="MEU1951023.1"/>
    </source>
</evidence>
<dbReference type="InterPro" id="IPR051603">
    <property type="entry name" value="Zinc-ADH_QOR/CCCR"/>
</dbReference>
<dbReference type="Proteomes" id="UP001550628">
    <property type="component" value="Unassembled WGS sequence"/>
</dbReference>
<dbReference type="SUPFAM" id="SSF51735">
    <property type="entry name" value="NAD(P)-binding Rossmann-fold domains"/>
    <property type="match status" value="1"/>
</dbReference>
<accession>A0ABV2WJG2</accession>
<dbReference type="RefSeq" id="WP_356954935.1">
    <property type="nucleotide sequence ID" value="NZ_JBEYBD010000003.1"/>
</dbReference>
<dbReference type="InterPro" id="IPR013149">
    <property type="entry name" value="ADH-like_C"/>
</dbReference>
<sequence>MQAVQAKEFGGPGVLELRELPVPEPDAGQVLIRVAAADVMFLDTRLRSGWGTDYFAVQPPYVPGGAVGGVVTAVGSGVDPALLGTRVTARTVASGVGGGLPIGGYAEYTLAGAGQLNRIPDGVGIDRATAVVHDGHTALAAFERAGIRPGQRVLITAAAGGLGTLLTQLAHRAGAQVIAAARGETKLALTRRLGAETAIDYSETGWTDRALAATGGRGPDVVFDGAGGDPGDAALRIVADGGLFIGYGAAAGEFAAAGADSARERGVEVLGLYDLDIGNDSRARYATRILELLATEQLEAVIGQTFPLADAAAAHAAIENRSALGRTMLRV</sequence>
<keyword evidence="1" id="KW-0521">NADP</keyword>
<proteinExistence type="predicted"/>
<evidence type="ECO:0000259" key="2">
    <source>
        <dbReference type="SMART" id="SM00829"/>
    </source>
</evidence>
<dbReference type="PANTHER" id="PTHR44154">
    <property type="entry name" value="QUINONE OXIDOREDUCTASE"/>
    <property type="match status" value="1"/>
</dbReference>
<dbReference type="PANTHER" id="PTHR44154:SF1">
    <property type="entry name" value="QUINONE OXIDOREDUCTASE"/>
    <property type="match status" value="1"/>
</dbReference>
<dbReference type="InterPro" id="IPR013154">
    <property type="entry name" value="ADH-like_N"/>
</dbReference>
<dbReference type="InterPro" id="IPR011032">
    <property type="entry name" value="GroES-like_sf"/>
</dbReference>
<gene>
    <name evidence="3" type="ORF">ABZ510_04110</name>
</gene>
<dbReference type="SUPFAM" id="SSF50129">
    <property type="entry name" value="GroES-like"/>
    <property type="match status" value="1"/>
</dbReference>
<dbReference type="Gene3D" id="3.90.180.10">
    <property type="entry name" value="Medium-chain alcohol dehydrogenases, catalytic domain"/>
    <property type="match status" value="1"/>
</dbReference>
<evidence type="ECO:0000256" key="1">
    <source>
        <dbReference type="ARBA" id="ARBA00022857"/>
    </source>
</evidence>
<dbReference type="EMBL" id="JBEYBF010000002">
    <property type="protein sequence ID" value="MEU1951023.1"/>
    <property type="molecule type" value="Genomic_DNA"/>
</dbReference>
<name>A0ABV2WJG2_9NOCA</name>
<dbReference type="Pfam" id="PF00107">
    <property type="entry name" value="ADH_zinc_N"/>
    <property type="match status" value="1"/>
</dbReference>
<dbReference type="Gene3D" id="3.40.50.720">
    <property type="entry name" value="NAD(P)-binding Rossmann-like Domain"/>
    <property type="match status" value="1"/>
</dbReference>
<organism evidence="3 4">
    <name type="scientific">Nocardia rhamnosiphila</name>
    <dbReference type="NCBI Taxonomy" id="426716"/>
    <lineage>
        <taxon>Bacteria</taxon>
        <taxon>Bacillati</taxon>
        <taxon>Actinomycetota</taxon>
        <taxon>Actinomycetes</taxon>
        <taxon>Mycobacteriales</taxon>
        <taxon>Nocardiaceae</taxon>
        <taxon>Nocardia</taxon>
    </lineage>
</organism>
<evidence type="ECO:0000313" key="4">
    <source>
        <dbReference type="Proteomes" id="UP001550628"/>
    </source>
</evidence>
<reference evidence="3 4" key="1">
    <citation type="submission" date="2024-06" db="EMBL/GenBank/DDBJ databases">
        <title>The Natural Products Discovery Center: Release of the First 8490 Sequenced Strains for Exploring Actinobacteria Biosynthetic Diversity.</title>
        <authorList>
            <person name="Kalkreuter E."/>
            <person name="Kautsar S.A."/>
            <person name="Yang D."/>
            <person name="Bader C.D."/>
            <person name="Teijaro C.N."/>
            <person name="Fluegel L."/>
            <person name="Davis C.M."/>
            <person name="Simpson J.R."/>
            <person name="Lauterbach L."/>
            <person name="Steele A.D."/>
            <person name="Gui C."/>
            <person name="Meng S."/>
            <person name="Li G."/>
            <person name="Viehrig K."/>
            <person name="Ye F."/>
            <person name="Su P."/>
            <person name="Kiefer A.F."/>
            <person name="Nichols A."/>
            <person name="Cepeda A.J."/>
            <person name="Yan W."/>
            <person name="Fan B."/>
            <person name="Jiang Y."/>
            <person name="Adhikari A."/>
            <person name="Zheng C.-J."/>
            <person name="Schuster L."/>
            <person name="Cowan T.M."/>
            <person name="Smanski M.J."/>
            <person name="Chevrette M.G."/>
            <person name="De Carvalho L.P.S."/>
            <person name="Shen B."/>
        </authorList>
    </citation>
    <scope>NUCLEOTIDE SEQUENCE [LARGE SCALE GENOMIC DNA]</scope>
    <source>
        <strain evidence="3 4">NPDC019708</strain>
    </source>
</reference>
<dbReference type="Pfam" id="PF08240">
    <property type="entry name" value="ADH_N"/>
    <property type="match status" value="1"/>
</dbReference>
<dbReference type="SMART" id="SM00829">
    <property type="entry name" value="PKS_ER"/>
    <property type="match status" value="1"/>
</dbReference>
<comment type="caution">
    <text evidence="3">The sequence shown here is derived from an EMBL/GenBank/DDBJ whole genome shotgun (WGS) entry which is preliminary data.</text>
</comment>
<keyword evidence="4" id="KW-1185">Reference proteome</keyword>
<dbReference type="InterPro" id="IPR036291">
    <property type="entry name" value="NAD(P)-bd_dom_sf"/>
</dbReference>